<dbReference type="SUPFAM" id="SSF52540">
    <property type="entry name" value="P-loop containing nucleoside triphosphate hydrolases"/>
    <property type="match status" value="1"/>
</dbReference>
<keyword evidence="2" id="KW-0269">Exonuclease</keyword>
<keyword evidence="1" id="KW-0175">Coiled coil</keyword>
<gene>
    <name evidence="2" type="ORF">MNBD_GAMMA10-2647</name>
</gene>
<dbReference type="Gene3D" id="3.40.50.300">
    <property type="entry name" value="P-loop containing nucleotide triphosphate hydrolases"/>
    <property type="match status" value="1"/>
</dbReference>
<keyword evidence="2" id="KW-0378">Hydrolase</keyword>
<dbReference type="Pfam" id="PF13555">
    <property type="entry name" value="AAA_29"/>
    <property type="match status" value="1"/>
</dbReference>
<sequence>MKPIKLSVQAFGPFVVKEEIDFSLLGTNPLFLINGPTGSGKSTILDAICFALYGKTTGNDRDGAQMRCDQADANTLTKVVFDFSLGKKHYRVSRSPVQLRAKAKGEGLTEHKGEANLWKIDEAGEVQLIVGKKLREVTDEIEVLTGLNVEQFRQVMVLPQGKFRELLLADSADREKIFSKLFQTNIYKRIEDSLKSRAGAISGDKKEHDNKIKGLLDGANLNTEDELEEQLKFQRAELAVAKNSKEAMSVDLQNALAQKKSVESLLNQYRELGEIKARIQSQELLKPEIDAKQQKLENAQNAQKITPVFEEWVRVSGDKTQLTKKIKVSEKNSVKLKAEYKKLSKCLDKSKAEAKEVDGLKQTVTELKRHEQKVTELEHARTHYKQAEVDYKASSEHVESQQKGLDETVKSKLLLEKNAADIQHKLSDLGARQVKLQQVKQQIAQLQKLDAKKTQHNALLKQQERYQGELDKLERVVEASGLFAKQQELAWHTTQVLILANELQSGEPCPVCGSREHPQPARPITDCLEEKALSKPIVTREALEQAREQLEKDRGIMQLASNKVSSATNQMGEIAKFIRELEKDLGAAASGALADIEQNYEILKSEVSTLEKSRNELERTHKKIVQCSTAIDKLGKTVKQVHEQVEADKIKCATYQVTVVNIEKELPEAHREKSVLLKLIQQSGDRIKNLEENFKKTQYAYDECKAESIKQEAHYQGLVSADENISLQLSSAQNKWQKTLEKSAFDTQAQYTAAMLIDEVQQAYRAEISAYNDELMHIKGQLEQQEKALKDTFKPDLQDINRLCEEKHQFYTAAETAWKDIDARVNQLKAVKKKLKIAHDTSAKLEEAYAIYGTLSDIANGRTGNNISLQRFVLGVLLDDVLM</sequence>
<organism evidence="2">
    <name type="scientific">hydrothermal vent metagenome</name>
    <dbReference type="NCBI Taxonomy" id="652676"/>
    <lineage>
        <taxon>unclassified sequences</taxon>
        <taxon>metagenomes</taxon>
        <taxon>ecological metagenomes</taxon>
    </lineage>
</organism>
<keyword evidence="2" id="KW-0540">Nuclease</keyword>
<dbReference type="PANTHER" id="PTHR32114">
    <property type="entry name" value="ABC TRANSPORTER ABCH.3"/>
    <property type="match status" value="1"/>
</dbReference>
<reference evidence="2" key="1">
    <citation type="submission" date="2018-06" db="EMBL/GenBank/DDBJ databases">
        <authorList>
            <person name="Zhirakovskaya E."/>
        </authorList>
    </citation>
    <scope>NUCLEOTIDE SEQUENCE</scope>
</reference>
<dbReference type="InterPro" id="IPR027417">
    <property type="entry name" value="P-loop_NTPase"/>
</dbReference>
<feature type="coiled-coil region" evidence="1">
    <location>
        <begin position="224"/>
        <end position="272"/>
    </location>
</feature>
<feature type="non-terminal residue" evidence="2">
    <location>
        <position position="883"/>
    </location>
</feature>
<evidence type="ECO:0000256" key="1">
    <source>
        <dbReference type="SAM" id="Coils"/>
    </source>
</evidence>
<dbReference type="GO" id="GO:0004527">
    <property type="term" value="F:exonuclease activity"/>
    <property type="evidence" value="ECO:0007669"/>
    <property type="project" value="UniProtKB-KW"/>
</dbReference>
<feature type="coiled-coil region" evidence="1">
    <location>
        <begin position="593"/>
        <end position="620"/>
    </location>
</feature>
<dbReference type="PANTHER" id="PTHR32114:SF2">
    <property type="entry name" value="ABC TRANSPORTER ABCH.3"/>
    <property type="match status" value="1"/>
</dbReference>
<evidence type="ECO:0000313" key="2">
    <source>
        <dbReference type="EMBL" id="VAW65123.1"/>
    </source>
</evidence>
<dbReference type="AlphaFoldDB" id="A0A3B0XLW8"/>
<dbReference type="EMBL" id="UOFJ01000167">
    <property type="protein sequence ID" value="VAW65123.1"/>
    <property type="molecule type" value="Genomic_DNA"/>
</dbReference>
<dbReference type="GO" id="GO:0016887">
    <property type="term" value="F:ATP hydrolysis activity"/>
    <property type="evidence" value="ECO:0007669"/>
    <property type="project" value="InterPro"/>
</dbReference>
<accession>A0A3B0XLW8</accession>
<dbReference type="GO" id="GO:0006302">
    <property type="term" value="P:double-strand break repair"/>
    <property type="evidence" value="ECO:0007669"/>
    <property type="project" value="InterPro"/>
</dbReference>
<proteinExistence type="predicted"/>
<feature type="coiled-coil region" evidence="1">
    <location>
        <begin position="319"/>
        <end position="387"/>
    </location>
</feature>
<protein>
    <submittedName>
        <fullName evidence="2">Exonuclease SbcC</fullName>
    </submittedName>
</protein>
<name>A0A3B0XLW8_9ZZZZ</name>